<dbReference type="PANTHER" id="PTHR10720">
    <property type="entry name" value="HEME OXYGENASE"/>
    <property type="match status" value="1"/>
</dbReference>
<evidence type="ECO:0000313" key="7">
    <source>
        <dbReference type="Proteomes" id="UP000184501"/>
    </source>
</evidence>
<dbReference type="EMBL" id="FQVN01000002">
    <property type="protein sequence ID" value="SHF09339.1"/>
    <property type="molecule type" value="Genomic_DNA"/>
</dbReference>
<dbReference type="PRINTS" id="PR00088">
    <property type="entry name" value="HAEMOXYGNASE"/>
</dbReference>
<evidence type="ECO:0000256" key="1">
    <source>
        <dbReference type="ARBA" id="ARBA00022617"/>
    </source>
</evidence>
<feature type="binding site" evidence="4">
    <location>
        <position position="187"/>
    </location>
    <ligand>
        <name>heme b</name>
        <dbReference type="ChEBI" id="CHEBI:60344"/>
    </ligand>
</feature>
<dbReference type="SUPFAM" id="SSF48613">
    <property type="entry name" value="Heme oxygenase-like"/>
    <property type="match status" value="1"/>
</dbReference>
<evidence type="ECO:0000256" key="3">
    <source>
        <dbReference type="ARBA" id="ARBA00023004"/>
    </source>
</evidence>
<accession>A0A1M4YU23</accession>
<dbReference type="GO" id="GO:0006788">
    <property type="term" value="P:heme oxidation"/>
    <property type="evidence" value="ECO:0007669"/>
    <property type="project" value="InterPro"/>
</dbReference>
<keyword evidence="2 5" id="KW-0479">Metal-binding</keyword>
<dbReference type="Pfam" id="PF01126">
    <property type="entry name" value="Heme_oxygenase"/>
    <property type="match status" value="1"/>
</dbReference>
<protein>
    <submittedName>
        <fullName evidence="6">Heme oxygenase</fullName>
    </submittedName>
</protein>
<dbReference type="GO" id="GO:0020037">
    <property type="term" value="F:heme binding"/>
    <property type="evidence" value="ECO:0007669"/>
    <property type="project" value="TreeGrafter"/>
</dbReference>
<dbReference type="STRING" id="2017.SAMN05444320_102485"/>
<dbReference type="GO" id="GO:0042167">
    <property type="term" value="P:heme catabolic process"/>
    <property type="evidence" value="ECO:0007669"/>
    <property type="project" value="TreeGrafter"/>
</dbReference>
<dbReference type="GO" id="GO:0006979">
    <property type="term" value="P:response to oxidative stress"/>
    <property type="evidence" value="ECO:0007669"/>
    <property type="project" value="TreeGrafter"/>
</dbReference>
<keyword evidence="3 5" id="KW-0408">Iron</keyword>
<dbReference type="AlphaFoldDB" id="A0A1M4YU23"/>
<dbReference type="OrthoDB" id="5493802at2"/>
<keyword evidence="1 4" id="KW-0349">Heme</keyword>
<name>A0A1M4YU23_STRHI</name>
<dbReference type="GO" id="GO:0004392">
    <property type="term" value="F:heme oxygenase (decyclizing) activity"/>
    <property type="evidence" value="ECO:0007669"/>
    <property type="project" value="InterPro"/>
</dbReference>
<dbReference type="PIRSF" id="PIRSF000343">
    <property type="entry name" value="Haem_Oase"/>
    <property type="match status" value="1"/>
</dbReference>
<dbReference type="CDD" id="cd19165">
    <property type="entry name" value="HemeO"/>
    <property type="match status" value="1"/>
</dbReference>
<dbReference type="RefSeq" id="WP_073480710.1">
    <property type="nucleotide sequence ID" value="NZ_FQVN01000002.1"/>
</dbReference>
<feature type="binding site" evidence="4">
    <location>
        <position position="24"/>
    </location>
    <ligand>
        <name>heme b</name>
        <dbReference type="ChEBI" id="CHEBI:60344"/>
    </ligand>
</feature>
<sequence>MVRDDRRDDHREDHRRSGFAARLRAAGRERHDHARGRGFVDALVRGRLRLEGYVTLLAQHFHIYAALEEAAERMRADPVAGRFVFDELARVPALRADLRFLLGDRWPERIPASRATADYCAHLREVCFDWPGGFVAHHYIRYLGDLSGGQVVRAAVRRAYDLPDDLGAGFYAFPGVPNPQRFKDAYRELLDTAPWDEAERRRITEETLVAYDHNTRVLDELGADLERYLAA</sequence>
<evidence type="ECO:0000256" key="5">
    <source>
        <dbReference type="PIRSR" id="PIRSR000343-2"/>
    </source>
</evidence>
<evidence type="ECO:0000256" key="2">
    <source>
        <dbReference type="ARBA" id="ARBA00022723"/>
    </source>
</evidence>
<keyword evidence="7" id="KW-1185">Reference proteome</keyword>
<gene>
    <name evidence="6" type="ORF">SAMN05444320_102485</name>
</gene>
<evidence type="ECO:0000313" key="6">
    <source>
        <dbReference type="EMBL" id="SHF09339.1"/>
    </source>
</evidence>
<proteinExistence type="predicted"/>
<dbReference type="InterPro" id="IPR016053">
    <property type="entry name" value="Haem_Oase-like"/>
</dbReference>
<dbReference type="Gene3D" id="1.20.910.10">
    <property type="entry name" value="Heme oxygenase-like"/>
    <property type="match status" value="1"/>
</dbReference>
<feature type="binding site" evidence="4">
    <location>
        <position position="139"/>
    </location>
    <ligand>
        <name>heme b</name>
        <dbReference type="ChEBI" id="CHEBI:60344"/>
    </ligand>
</feature>
<dbReference type="Proteomes" id="UP000184501">
    <property type="component" value="Unassembled WGS sequence"/>
</dbReference>
<evidence type="ECO:0000256" key="4">
    <source>
        <dbReference type="PIRSR" id="PIRSR000343-1"/>
    </source>
</evidence>
<feature type="binding site" description="axial binding residue" evidence="5">
    <location>
        <position position="31"/>
    </location>
    <ligand>
        <name>heme b</name>
        <dbReference type="ChEBI" id="CHEBI:60344"/>
    </ligand>
    <ligandPart>
        <name>Fe</name>
        <dbReference type="ChEBI" id="CHEBI:18248"/>
    </ligandPart>
</feature>
<reference evidence="6 7" key="1">
    <citation type="submission" date="2016-11" db="EMBL/GenBank/DDBJ databases">
        <authorList>
            <person name="Jaros S."/>
            <person name="Januszkiewicz K."/>
            <person name="Wedrychowicz H."/>
        </authorList>
    </citation>
    <scope>NUCLEOTIDE SEQUENCE [LARGE SCALE GENOMIC DNA]</scope>
    <source>
        <strain evidence="6 7">DSM 44523</strain>
    </source>
</reference>
<dbReference type="InterPro" id="IPR002051">
    <property type="entry name" value="Haem_Oase"/>
</dbReference>
<dbReference type="PANTHER" id="PTHR10720:SF0">
    <property type="entry name" value="HEME OXYGENASE"/>
    <property type="match status" value="1"/>
</dbReference>
<dbReference type="InterPro" id="IPR016084">
    <property type="entry name" value="Haem_Oase-like_multi-hlx"/>
</dbReference>
<dbReference type="GO" id="GO:0046872">
    <property type="term" value="F:metal ion binding"/>
    <property type="evidence" value="ECO:0007669"/>
    <property type="project" value="UniProtKB-KW"/>
</dbReference>
<organism evidence="6 7">
    <name type="scientific">Streptoalloteichus hindustanus</name>
    <dbReference type="NCBI Taxonomy" id="2017"/>
    <lineage>
        <taxon>Bacteria</taxon>
        <taxon>Bacillati</taxon>
        <taxon>Actinomycetota</taxon>
        <taxon>Actinomycetes</taxon>
        <taxon>Pseudonocardiales</taxon>
        <taxon>Pseudonocardiaceae</taxon>
        <taxon>Streptoalloteichus</taxon>
    </lineage>
</organism>